<evidence type="ECO:0000256" key="1">
    <source>
        <dbReference type="ARBA" id="ARBA00008891"/>
    </source>
</evidence>
<dbReference type="GO" id="GO:0042545">
    <property type="term" value="P:cell wall modification"/>
    <property type="evidence" value="ECO:0007669"/>
    <property type="project" value="UniProtKB-UniRule"/>
</dbReference>
<evidence type="ECO:0000256" key="5">
    <source>
        <dbReference type="RuleBase" id="RU000589"/>
    </source>
</evidence>
<dbReference type="GO" id="GO:0009279">
    <property type="term" value="C:cell outer membrane"/>
    <property type="evidence" value="ECO:0007669"/>
    <property type="project" value="TreeGrafter"/>
</dbReference>
<accession>A0A173N068</accession>
<proteinExistence type="inferred from homology"/>
<feature type="domain" description="Pectinesterase catalytic" evidence="6">
    <location>
        <begin position="163"/>
        <end position="314"/>
    </location>
</feature>
<feature type="active site" evidence="4">
    <location>
        <position position="177"/>
    </location>
</feature>
<dbReference type="InterPro" id="IPR033131">
    <property type="entry name" value="Pectinesterase_Asp_AS"/>
</dbReference>
<reference evidence="7" key="1">
    <citation type="submission" date="2009-04" db="EMBL/GenBank/DDBJ databases">
        <title>Clostridium cellulovorans cellulosomal and noncellulosomal genes.</title>
        <authorList>
            <person name="Tamaru Y."/>
        </authorList>
    </citation>
    <scope>NUCLEOTIDE SEQUENCE</scope>
</reference>
<sequence length="327" mass="36731">MIVCKDGSGDFKTIQEAINSIPDNSNEKVTIYIKDGVYKEKLHITKPYVILIGESTEKTIITFDDYANKLFPNGEKYRTFNSYTVFISGDNFTAQNITIENSAGSGDVVGQAVALYVDSDKAIFKKCKFLGQQDTIFTGPLPPKPIEGNDFGGPMEGKPRRNVRQYFEQCYIEGDIDFIFGSSTVVFNKCEVFSLDKDKPINGYITAASTPEGLDFGYVFIDCKLTSNAKKETVYLGRPWRDYAKTAFINCYMGKHIINEGWHNWDKKQAENLVSYVEYNSYGPGATLDKRAQWTKVLSRESVAIYSISNVLSGNDNWNPIDSSCEV</sequence>
<dbReference type="EC" id="3.1.1.11" evidence="5"/>
<dbReference type="PROSITE" id="PS00503">
    <property type="entry name" value="PECTINESTERASE_2"/>
    <property type="match status" value="1"/>
</dbReference>
<dbReference type="SUPFAM" id="SSF51126">
    <property type="entry name" value="Pectin lyase-like"/>
    <property type="match status" value="1"/>
</dbReference>
<dbReference type="GO" id="GO:0045490">
    <property type="term" value="P:pectin catabolic process"/>
    <property type="evidence" value="ECO:0007669"/>
    <property type="project" value="UniProtKB-UniRule"/>
</dbReference>
<dbReference type="InterPro" id="IPR000070">
    <property type="entry name" value="Pectinesterase_cat"/>
</dbReference>
<evidence type="ECO:0000256" key="3">
    <source>
        <dbReference type="ARBA" id="ARBA00023085"/>
    </source>
</evidence>
<evidence type="ECO:0000256" key="4">
    <source>
        <dbReference type="PROSITE-ProRule" id="PRU10040"/>
    </source>
</evidence>
<dbReference type="Pfam" id="PF01095">
    <property type="entry name" value="Pectinesterase"/>
    <property type="match status" value="2"/>
</dbReference>
<dbReference type="PANTHER" id="PTHR31321:SF57">
    <property type="entry name" value="PECTINESTERASE 53-RELATED"/>
    <property type="match status" value="1"/>
</dbReference>
<keyword evidence="3 5" id="KW-0063">Aspartyl esterase</keyword>
<dbReference type="OMA" id="WDRSENE"/>
<evidence type="ECO:0000256" key="2">
    <source>
        <dbReference type="ARBA" id="ARBA00022801"/>
    </source>
</evidence>
<dbReference type="AlphaFoldDB" id="A0A173N068"/>
<comment type="similarity">
    <text evidence="1">Belongs to the pectinesterase family.</text>
</comment>
<dbReference type="InterPro" id="IPR018040">
    <property type="entry name" value="Pectinesterase_Tyr_AS"/>
</dbReference>
<dbReference type="UniPathway" id="UPA00545">
    <property type="reaction ID" value="UER00823"/>
</dbReference>
<keyword evidence="2 5" id="KW-0378">Hydrolase</keyword>
<evidence type="ECO:0000313" key="7">
    <source>
        <dbReference type="EMBL" id="BAV13196.1"/>
    </source>
</evidence>
<dbReference type="InterPro" id="IPR012334">
    <property type="entry name" value="Pectin_lyas_fold"/>
</dbReference>
<comment type="pathway">
    <text evidence="5">Glycan metabolism; pectin degradation; 2-dehydro-3-deoxy-D-gluconate from pectin: step 1/5.</text>
</comment>
<organism evidence="7">
    <name type="scientific">Clostridium cellulovorans</name>
    <dbReference type="NCBI Taxonomy" id="1493"/>
    <lineage>
        <taxon>Bacteria</taxon>
        <taxon>Bacillati</taxon>
        <taxon>Bacillota</taxon>
        <taxon>Clostridia</taxon>
        <taxon>Eubacteriales</taxon>
        <taxon>Clostridiaceae</taxon>
        <taxon>Clostridium</taxon>
    </lineage>
</organism>
<evidence type="ECO:0000259" key="6">
    <source>
        <dbReference type="Pfam" id="PF01095"/>
    </source>
</evidence>
<dbReference type="PROSITE" id="PS00800">
    <property type="entry name" value="PECTINESTERASE_1"/>
    <property type="match status" value="1"/>
</dbReference>
<name>A0A173N068_CLOCL</name>
<dbReference type="PANTHER" id="PTHR31321">
    <property type="entry name" value="ACYL-COA THIOESTER HYDROLASE YBHC-RELATED"/>
    <property type="match status" value="1"/>
</dbReference>
<feature type="domain" description="Pectinesterase catalytic" evidence="6">
    <location>
        <begin position="2"/>
        <end position="138"/>
    </location>
</feature>
<dbReference type="EMBL" id="AB499297">
    <property type="protein sequence ID" value="BAV13196.1"/>
    <property type="molecule type" value="Genomic_DNA"/>
</dbReference>
<protein>
    <recommendedName>
        <fullName evidence="5">Pectinesterase</fullName>
        <ecNumber evidence="5">3.1.1.11</ecNumber>
    </recommendedName>
</protein>
<dbReference type="GO" id="GO:0030599">
    <property type="term" value="F:pectinesterase activity"/>
    <property type="evidence" value="ECO:0007669"/>
    <property type="project" value="UniProtKB-UniRule"/>
</dbReference>
<dbReference type="InterPro" id="IPR011050">
    <property type="entry name" value="Pectin_lyase_fold/virulence"/>
</dbReference>
<dbReference type="Gene3D" id="2.160.20.10">
    <property type="entry name" value="Single-stranded right-handed beta-helix, Pectin lyase-like"/>
    <property type="match status" value="1"/>
</dbReference>
<comment type="catalytic activity">
    <reaction evidence="5">
        <text>[(1-&gt;4)-alpha-D-galacturonosyl methyl ester](n) + n H2O = [(1-&gt;4)-alpha-D-galacturonosyl](n) + n methanol + n H(+)</text>
        <dbReference type="Rhea" id="RHEA:22380"/>
        <dbReference type="Rhea" id="RHEA-COMP:14570"/>
        <dbReference type="Rhea" id="RHEA-COMP:14573"/>
        <dbReference type="ChEBI" id="CHEBI:15377"/>
        <dbReference type="ChEBI" id="CHEBI:15378"/>
        <dbReference type="ChEBI" id="CHEBI:17790"/>
        <dbReference type="ChEBI" id="CHEBI:140522"/>
        <dbReference type="ChEBI" id="CHEBI:140523"/>
        <dbReference type="EC" id="3.1.1.11"/>
    </reaction>
</comment>
<gene>
    <name evidence="7" type="primary">Pem8A</name>
</gene>